<dbReference type="PANTHER" id="PTHR21645:SF22">
    <property type="entry name" value="GLYCOSYLTRANSFERASE FAMILY 92 PROTEIN"/>
    <property type="match status" value="1"/>
</dbReference>
<dbReference type="OrthoDB" id="2526284at2759"/>
<dbReference type="AlphaFoldDB" id="A0A0B2V2B2"/>
<evidence type="ECO:0000256" key="1">
    <source>
        <dbReference type="ARBA" id="ARBA00004167"/>
    </source>
</evidence>
<keyword evidence="4 8" id="KW-0808">Transferase</keyword>
<proteinExistence type="inferred from homology"/>
<dbReference type="EMBL" id="JPKZ01002267">
    <property type="protein sequence ID" value="KHN77576.1"/>
    <property type="molecule type" value="Genomic_DNA"/>
</dbReference>
<evidence type="ECO:0000256" key="4">
    <source>
        <dbReference type="ARBA" id="ARBA00022679"/>
    </source>
</evidence>
<dbReference type="PANTHER" id="PTHR21645">
    <property type="entry name" value="GLYCOSYLTRANSFERASE FAMILY 92 PROTEIN"/>
    <property type="match status" value="1"/>
</dbReference>
<dbReference type="EC" id="2.4.1.-" evidence="8"/>
<dbReference type="InterPro" id="IPR052012">
    <property type="entry name" value="GTase_92"/>
</dbReference>
<organism evidence="9 10">
    <name type="scientific">Toxocara canis</name>
    <name type="common">Canine roundworm</name>
    <dbReference type="NCBI Taxonomy" id="6265"/>
    <lineage>
        <taxon>Eukaryota</taxon>
        <taxon>Metazoa</taxon>
        <taxon>Ecdysozoa</taxon>
        <taxon>Nematoda</taxon>
        <taxon>Chromadorea</taxon>
        <taxon>Rhabditida</taxon>
        <taxon>Spirurina</taxon>
        <taxon>Ascaridomorpha</taxon>
        <taxon>Ascaridoidea</taxon>
        <taxon>Toxocaridae</taxon>
        <taxon>Toxocara</taxon>
    </lineage>
</organism>
<evidence type="ECO:0000256" key="6">
    <source>
        <dbReference type="ARBA" id="ARBA00022989"/>
    </source>
</evidence>
<evidence type="ECO:0000313" key="9">
    <source>
        <dbReference type="EMBL" id="KHN77576.1"/>
    </source>
</evidence>
<comment type="caution">
    <text evidence="9">The sequence shown here is derived from an EMBL/GenBank/DDBJ whole genome shotgun (WGS) entry which is preliminary data.</text>
</comment>
<name>A0A0B2V2B2_TOXCA</name>
<gene>
    <name evidence="9" type="primary">F13G3.3</name>
    <name evidence="9" type="ORF">Tcan_12475</name>
</gene>
<keyword evidence="5" id="KW-0812">Transmembrane</keyword>
<keyword evidence="6" id="KW-1133">Transmembrane helix</keyword>
<accession>A0A0B2V2B2</accession>
<evidence type="ECO:0000256" key="2">
    <source>
        <dbReference type="ARBA" id="ARBA00007647"/>
    </source>
</evidence>
<evidence type="ECO:0000256" key="5">
    <source>
        <dbReference type="ARBA" id="ARBA00022692"/>
    </source>
</evidence>
<keyword evidence="7" id="KW-0472">Membrane</keyword>
<dbReference type="InterPro" id="IPR008166">
    <property type="entry name" value="Glyco_transf_92"/>
</dbReference>
<dbReference type="OMA" id="HVNCLFF"/>
<dbReference type="GO" id="GO:0016757">
    <property type="term" value="F:glycosyltransferase activity"/>
    <property type="evidence" value="ECO:0007669"/>
    <property type="project" value="UniProtKB-UniRule"/>
</dbReference>
<reference evidence="9 10" key="1">
    <citation type="submission" date="2014-11" db="EMBL/GenBank/DDBJ databases">
        <title>Genetic blueprint of the zoonotic pathogen Toxocara canis.</title>
        <authorList>
            <person name="Zhu X.-Q."/>
            <person name="Korhonen P.K."/>
            <person name="Cai H."/>
            <person name="Young N.D."/>
            <person name="Nejsum P."/>
            <person name="von Samson-Himmelstjerna G."/>
            <person name="Boag P.R."/>
            <person name="Tan P."/>
            <person name="Li Q."/>
            <person name="Min J."/>
            <person name="Yang Y."/>
            <person name="Wang X."/>
            <person name="Fang X."/>
            <person name="Hall R.S."/>
            <person name="Hofmann A."/>
            <person name="Sternberg P.W."/>
            <person name="Jex A.R."/>
            <person name="Gasser R.B."/>
        </authorList>
    </citation>
    <scope>NUCLEOTIDE SEQUENCE [LARGE SCALE GENOMIC DNA]</scope>
    <source>
        <strain evidence="9">PN_DK_2014</strain>
    </source>
</reference>
<keyword evidence="3 8" id="KW-0328">Glycosyltransferase</keyword>
<evidence type="ECO:0000313" key="10">
    <source>
        <dbReference type="Proteomes" id="UP000031036"/>
    </source>
</evidence>
<comment type="subcellular location">
    <subcellularLocation>
        <location evidence="1">Membrane</location>
        <topology evidence="1">Single-pass membrane protein</topology>
    </subcellularLocation>
</comment>
<evidence type="ECO:0000256" key="3">
    <source>
        <dbReference type="ARBA" id="ARBA00022676"/>
    </source>
</evidence>
<comment type="similarity">
    <text evidence="2 8">Belongs to the glycosyltransferase 92 family.</text>
</comment>
<protein>
    <recommendedName>
        <fullName evidence="8">Glycosyltransferase family 92 protein</fullName>
        <ecNumber evidence="8">2.4.1.-</ecNumber>
    </recommendedName>
</protein>
<sequence>MQFVGDSRQVHSLYCFSSDSEGNILSDRAHIERIHKGKRAANDICSWSGHVAECRVASALPQTIRVSTKDDLQQSIEVPIEAPLNERAHDLVVCMAPMYTYIDWQIMLLGIENWLSLGATKIIIPVQSASSNTLRILDEYAKDGIVIVRQWPKWPVLSDTNPNGLILSRGLEESHVNCLFFVKPWANMVAFTDMDDMLIPPNPMDIHPKRNIEILQELMNEHPQAGSFLFEHRDVQLVLPKEQDVTTIRSFNFNFLENTKWKSSCKVWRMKTRVIANASRVDSVNMHETGILRFGYVQLLGKQTNTQATNCVRTWAETQRGQDVPSLGRKVQKDTVEKHAVRVPCHKAHFYHLRHSYTEVERDEPLDMSNLIDSLNRDIDCMASEGGYEFAYADGDFVIVLTKAKLVDSDPNCEAPLPKILKGNHFYLP</sequence>
<dbReference type="Pfam" id="PF01697">
    <property type="entry name" value="Glyco_transf_92"/>
    <property type="match status" value="1"/>
</dbReference>
<evidence type="ECO:0000256" key="7">
    <source>
        <dbReference type="ARBA" id="ARBA00023136"/>
    </source>
</evidence>
<dbReference type="Proteomes" id="UP000031036">
    <property type="component" value="Unassembled WGS sequence"/>
</dbReference>
<keyword evidence="10" id="KW-1185">Reference proteome</keyword>
<dbReference type="GO" id="GO:0016020">
    <property type="term" value="C:membrane"/>
    <property type="evidence" value="ECO:0007669"/>
    <property type="project" value="UniProtKB-SubCell"/>
</dbReference>
<evidence type="ECO:0000256" key="8">
    <source>
        <dbReference type="RuleBase" id="RU366017"/>
    </source>
</evidence>